<evidence type="ECO:0000256" key="1">
    <source>
        <dbReference type="SAM" id="MobiDB-lite"/>
    </source>
</evidence>
<keyword evidence="3" id="KW-1185">Reference proteome</keyword>
<protein>
    <recommendedName>
        <fullName evidence="4">CCHC-type domain-containing protein</fullName>
    </recommendedName>
</protein>
<accession>A0AAV0CU69</accession>
<sequence>MKTITPESEESEEDEDITDNEFMDFQKQLAFLTSKFNNRIWKKNNSSSNRLHKSSTSSKRKDRPFDTSMSKDAEDVPKCFKCRKLGNLIKDCRLPKKNKDVK</sequence>
<evidence type="ECO:0008006" key="4">
    <source>
        <dbReference type="Google" id="ProtNLM"/>
    </source>
</evidence>
<gene>
    <name evidence="2" type="ORF">CEPIT_LOCUS9065</name>
</gene>
<comment type="caution">
    <text evidence="2">The sequence shown here is derived from an EMBL/GenBank/DDBJ whole genome shotgun (WGS) entry which is preliminary data.</text>
</comment>
<dbReference type="AlphaFoldDB" id="A0AAV0CU69"/>
<feature type="compositionally biased region" description="Basic residues" evidence="1">
    <location>
        <begin position="50"/>
        <end position="62"/>
    </location>
</feature>
<feature type="compositionally biased region" description="Basic and acidic residues" evidence="1">
    <location>
        <begin position="63"/>
        <end position="73"/>
    </location>
</feature>
<proteinExistence type="predicted"/>
<organism evidence="2 3">
    <name type="scientific">Cuscuta epithymum</name>
    <dbReference type="NCBI Taxonomy" id="186058"/>
    <lineage>
        <taxon>Eukaryota</taxon>
        <taxon>Viridiplantae</taxon>
        <taxon>Streptophyta</taxon>
        <taxon>Embryophyta</taxon>
        <taxon>Tracheophyta</taxon>
        <taxon>Spermatophyta</taxon>
        <taxon>Magnoliopsida</taxon>
        <taxon>eudicotyledons</taxon>
        <taxon>Gunneridae</taxon>
        <taxon>Pentapetalae</taxon>
        <taxon>asterids</taxon>
        <taxon>lamiids</taxon>
        <taxon>Solanales</taxon>
        <taxon>Convolvulaceae</taxon>
        <taxon>Cuscuteae</taxon>
        <taxon>Cuscuta</taxon>
        <taxon>Cuscuta subgen. Cuscuta</taxon>
    </lineage>
</organism>
<feature type="region of interest" description="Disordered" evidence="1">
    <location>
        <begin position="43"/>
        <end position="73"/>
    </location>
</feature>
<evidence type="ECO:0000313" key="3">
    <source>
        <dbReference type="Proteomes" id="UP001152523"/>
    </source>
</evidence>
<evidence type="ECO:0000313" key="2">
    <source>
        <dbReference type="EMBL" id="CAH9084832.1"/>
    </source>
</evidence>
<dbReference type="EMBL" id="CAMAPF010000048">
    <property type="protein sequence ID" value="CAH9084832.1"/>
    <property type="molecule type" value="Genomic_DNA"/>
</dbReference>
<dbReference type="Proteomes" id="UP001152523">
    <property type="component" value="Unassembled WGS sequence"/>
</dbReference>
<name>A0AAV0CU69_9ASTE</name>
<reference evidence="2" key="1">
    <citation type="submission" date="2022-07" db="EMBL/GenBank/DDBJ databases">
        <authorList>
            <person name="Macas J."/>
            <person name="Novak P."/>
            <person name="Neumann P."/>
        </authorList>
    </citation>
    <scope>NUCLEOTIDE SEQUENCE</scope>
</reference>